<organism evidence="3">
    <name type="scientific">Arion vulgaris</name>
    <dbReference type="NCBI Taxonomy" id="1028688"/>
    <lineage>
        <taxon>Eukaryota</taxon>
        <taxon>Metazoa</taxon>
        <taxon>Spiralia</taxon>
        <taxon>Lophotrochozoa</taxon>
        <taxon>Mollusca</taxon>
        <taxon>Gastropoda</taxon>
        <taxon>Heterobranchia</taxon>
        <taxon>Euthyneura</taxon>
        <taxon>Panpulmonata</taxon>
        <taxon>Eupulmonata</taxon>
        <taxon>Stylommatophora</taxon>
        <taxon>Helicina</taxon>
        <taxon>Arionoidea</taxon>
        <taxon>Arionidae</taxon>
        <taxon>Arion</taxon>
    </lineage>
</organism>
<feature type="region of interest" description="Disordered" evidence="1">
    <location>
        <begin position="1"/>
        <end position="23"/>
    </location>
</feature>
<name>A0A0B6YR12_9EUPU</name>
<evidence type="ECO:0000313" key="3">
    <source>
        <dbReference type="EMBL" id="CEK58582.1"/>
    </source>
</evidence>
<proteinExistence type="predicted"/>
<dbReference type="Pfam" id="PF00010">
    <property type="entry name" value="HLH"/>
    <property type="match status" value="1"/>
</dbReference>
<dbReference type="SMART" id="SM00353">
    <property type="entry name" value="HLH"/>
    <property type="match status" value="1"/>
</dbReference>
<feature type="domain" description="BHLH" evidence="2">
    <location>
        <begin position="7"/>
        <end position="58"/>
    </location>
</feature>
<dbReference type="Gene3D" id="4.10.280.10">
    <property type="entry name" value="Helix-loop-helix DNA-binding domain"/>
    <property type="match status" value="1"/>
</dbReference>
<dbReference type="InterPro" id="IPR036638">
    <property type="entry name" value="HLH_DNA-bd_sf"/>
</dbReference>
<reference evidence="3" key="1">
    <citation type="submission" date="2014-12" db="EMBL/GenBank/DDBJ databases">
        <title>Insight into the proteome of Arion vulgaris.</title>
        <authorList>
            <person name="Aradska J."/>
            <person name="Bulat T."/>
            <person name="Smidak R."/>
            <person name="Sarate P."/>
            <person name="Gangsoo J."/>
            <person name="Sialana F."/>
            <person name="Bilban M."/>
            <person name="Lubec G."/>
        </authorList>
    </citation>
    <scope>NUCLEOTIDE SEQUENCE</scope>
    <source>
        <tissue evidence="3">Skin</tissue>
    </source>
</reference>
<dbReference type="GO" id="GO:0046983">
    <property type="term" value="F:protein dimerization activity"/>
    <property type="evidence" value="ECO:0007669"/>
    <property type="project" value="InterPro"/>
</dbReference>
<dbReference type="SUPFAM" id="SSF47459">
    <property type="entry name" value="HLH, helix-loop-helix DNA-binding domain"/>
    <property type="match status" value="1"/>
</dbReference>
<evidence type="ECO:0000259" key="2">
    <source>
        <dbReference type="PROSITE" id="PS50888"/>
    </source>
</evidence>
<dbReference type="CDD" id="cd11391">
    <property type="entry name" value="bHLH_PAS"/>
    <property type="match status" value="1"/>
</dbReference>
<feature type="region of interest" description="Disordered" evidence="1">
    <location>
        <begin position="73"/>
        <end position="116"/>
    </location>
</feature>
<feature type="non-terminal residue" evidence="3">
    <location>
        <position position="116"/>
    </location>
</feature>
<evidence type="ECO:0000256" key="1">
    <source>
        <dbReference type="SAM" id="MobiDB-lite"/>
    </source>
</evidence>
<gene>
    <name evidence="3" type="primary">ORF33543</name>
</gene>
<dbReference type="EMBL" id="HACG01011717">
    <property type="protein sequence ID" value="CEK58582.1"/>
    <property type="molecule type" value="Transcribed_RNA"/>
</dbReference>
<feature type="compositionally biased region" description="Polar residues" evidence="1">
    <location>
        <begin position="73"/>
        <end position="83"/>
    </location>
</feature>
<dbReference type="InterPro" id="IPR011598">
    <property type="entry name" value="bHLH_dom"/>
</dbReference>
<dbReference type="AlphaFoldDB" id="A0A0B6YR12"/>
<accession>A0A0B6YR12</accession>
<dbReference type="PROSITE" id="PS50888">
    <property type="entry name" value="BHLH"/>
    <property type="match status" value="1"/>
</dbReference>
<sequence length="116" mass="12755">MATSGNTNTGKKQSRSQRRRDTENAVFSELADLLPISQDIKQDKLSVLRLTVAYLKLRGGLETDEKDLKECLESSNWDPASSDQDLDPYSESAEPPIAMLDNEGNLVAGSLKRSSP</sequence>
<feature type="compositionally biased region" description="Polar residues" evidence="1">
    <location>
        <begin position="1"/>
        <end position="11"/>
    </location>
</feature>
<protein>
    <recommendedName>
        <fullName evidence="2">BHLH domain-containing protein</fullName>
    </recommendedName>
</protein>